<reference evidence="4" key="1">
    <citation type="submission" date="2010-07" db="EMBL/GenBank/DDBJ databases">
        <title>The genome sequence of Gaeumannomyces graminis var. tritici strain R3-111a-1.</title>
        <authorList>
            <consortium name="The Broad Institute Genome Sequencing Platform"/>
            <person name="Ma L.-J."/>
            <person name="Dead R."/>
            <person name="Young S."/>
            <person name="Zeng Q."/>
            <person name="Koehrsen M."/>
            <person name="Alvarado L."/>
            <person name="Berlin A."/>
            <person name="Chapman S.B."/>
            <person name="Chen Z."/>
            <person name="Freedman E."/>
            <person name="Gellesch M."/>
            <person name="Goldberg J."/>
            <person name="Griggs A."/>
            <person name="Gujja S."/>
            <person name="Heilman E.R."/>
            <person name="Heiman D."/>
            <person name="Hepburn T."/>
            <person name="Howarth C."/>
            <person name="Jen D."/>
            <person name="Larson L."/>
            <person name="Mehta T."/>
            <person name="Neiman D."/>
            <person name="Pearson M."/>
            <person name="Roberts A."/>
            <person name="Saif S."/>
            <person name="Shea T."/>
            <person name="Shenoy N."/>
            <person name="Sisk P."/>
            <person name="Stolte C."/>
            <person name="Sykes S."/>
            <person name="Walk T."/>
            <person name="White J."/>
            <person name="Yandava C."/>
            <person name="Haas B."/>
            <person name="Nusbaum C."/>
            <person name="Birren B."/>
        </authorList>
    </citation>
    <scope>NUCLEOTIDE SEQUENCE [LARGE SCALE GENOMIC DNA]</scope>
    <source>
        <strain evidence="4">R3-111a-1</strain>
    </source>
</reference>
<accession>J3P2S8</accession>
<feature type="region of interest" description="Disordered" evidence="1">
    <location>
        <begin position="1"/>
        <end position="20"/>
    </location>
</feature>
<dbReference type="GeneID" id="20348279"/>
<gene>
    <name evidence="3" type="primary">20348279</name>
    <name evidence="2" type="ORF">GGTG_07821</name>
</gene>
<evidence type="ECO:0000313" key="2">
    <source>
        <dbReference type="EMBL" id="EJT73970.1"/>
    </source>
</evidence>
<dbReference type="RefSeq" id="XP_009223914.1">
    <property type="nucleotide sequence ID" value="XM_009225650.1"/>
</dbReference>
<dbReference type="Proteomes" id="UP000006039">
    <property type="component" value="Unassembled WGS sequence"/>
</dbReference>
<organism evidence="2">
    <name type="scientific">Gaeumannomyces tritici (strain R3-111a-1)</name>
    <name type="common">Wheat and barley take-all root rot fungus</name>
    <name type="synonym">Gaeumannomyces graminis var. tritici</name>
    <dbReference type="NCBI Taxonomy" id="644352"/>
    <lineage>
        <taxon>Eukaryota</taxon>
        <taxon>Fungi</taxon>
        <taxon>Dikarya</taxon>
        <taxon>Ascomycota</taxon>
        <taxon>Pezizomycotina</taxon>
        <taxon>Sordariomycetes</taxon>
        <taxon>Sordariomycetidae</taxon>
        <taxon>Magnaporthales</taxon>
        <taxon>Magnaporthaceae</taxon>
        <taxon>Gaeumannomyces</taxon>
    </lineage>
</organism>
<reference evidence="3" key="4">
    <citation type="journal article" date="2015" name="G3 (Bethesda)">
        <title>Genome sequences of three phytopathogenic species of the Magnaporthaceae family of fungi.</title>
        <authorList>
            <person name="Okagaki L.H."/>
            <person name="Nunes C.C."/>
            <person name="Sailsbery J."/>
            <person name="Clay B."/>
            <person name="Brown D."/>
            <person name="John T."/>
            <person name="Oh Y."/>
            <person name="Young N."/>
            <person name="Fitzgerald M."/>
            <person name="Haas B.J."/>
            <person name="Zeng Q."/>
            <person name="Young S."/>
            <person name="Adiconis X."/>
            <person name="Fan L."/>
            <person name="Levin J.Z."/>
            <person name="Mitchell T.K."/>
            <person name="Okubara P.A."/>
            <person name="Farman M.L."/>
            <person name="Kohn L.M."/>
            <person name="Birren B."/>
            <person name="Ma L.-J."/>
            <person name="Dean R.A."/>
        </authorList>
    </citation>
    <scope>NUCLEOTIDE SEQUENCE</scope>
    <source>
        <strain evidence="3">R3-111a-1</strain>
    </source>
</reference>
<evidence type="ECO:0000313" key="4">
    <source>
        <dbReference type="Proteomes" id="UP000006039"/>
    </source>
</evidence>
<proteinExistence type="predicted"/>
<dbReference type="HOGENOM" id="CLU_683422_0_0_1"/>
<dbReference type="VEuPathDB" id="FungiDB:GGTG_07821"/>
<dbReference type="AlphaFoldDB" id="J3P2S8"/>
<protein>
    <submittedName>
        <fullName evidence="2 3">Uncharacterized protein</fullName>
    </submittedName>
</protein>
<reference evidence="2" key="2">
    <citation type="submission" date="2010-07" db="EMBL/GenBank/DDBJ databases">
        <authorList>
            <consortium name="The Broad Institute Genome Sequencing Platform"/>
            <consortium name="Broad Institute Genome Sequencing Center for Infectious Disease"/>
            <person name="Ma L.-J."/>
            <person name="Dead R."/>
            <person name="Young S."/>
            <person name="Zeng Q."/>
            <person name="Koehrsen M."/>
            <person name="Alvarado L."/>
            <person name="Berlin A."/>
            <person name="Chapman S.B."/>
            <person name="Chen Z."/>
            <person name="Freedman E."/>
            <person name="Gellesch M."/>
            <person name="Goldberg J."/>
            <person name="Griggs A."/>
            <person name="Gujja S."/>
            <person name="Heilman E.R."/>
            <person name="Heiman D."/>
            <person name="Hepburn T."/>
            <person name="Howarth C."/>
            <person name="Jen D."/>
            <person name="Larson L."/>
            <person name="Mehta T."/>
            <person name="Neiman D."/>
            <person name="Pearson M."/>
            <person name="Roberts A."/>
            <person name="Saif S."/>
            <person name="Shea T."/>
            <person name="Shenoy N."/>
            <person name="Sisk P."/>
            <person name="Stolte C."/>
            <person name="Sykes S."/>
            <person name="Walk T."/>
            <person name="White J."/>
            <person name="Yandava C."/>
            <person name="Haas B."/>
            <person name="Nusbaum C."/>
            <person name="Birren B."/>
        </authorList>
    </citation>
    <scope>NUCLEOTIDE SEQUENCE</scope>
    <source>
        <strain evidence="2">R3-111a-1</strain>
    </source>
</reference>
<feature type="compositionally biased region" description="Polar residues" evidence="1">
    <location>
        <begin position="1"/>
        <end position="16"/>
    </location>
</feature>
<evidence type="ECO:0000313" key="3">
    <source>
        <dbReference type="EnsemblFungi" id="EJT73970"/>
    </source>
</evidence>
<name>J3P2S8_GAET3</name>
<reference evidence="2" key="3">
    <citation type="submission" date="2010-09" db="EMBL/GenBank/DDBJ databases">
        <title>Annotation of Gaeumannomyces graminis var. tritici R3-111a-1.</title>
        <authorList>
            <consortium name="The Broad Institute Genome Sequencing Platform"/>
            <person name="Ma L.-J."/>
            <person name="Dead R."/>
            <person name="Young S.K."/>
            <person name="Zeng Q."/>
            <person name="Gargeya S."/>
            <person name="Fitzgerald M."/>
            <person name="Haas B."/>
            <person name="Abouelleil A."/>
            <person name="Alvarado L."/>
            <person name="Arachchi H.M."/>
            <person name="Berlin A."/>
            <person name="Brown A."/>
            <person name="Chapman S.B."/>
            <person name="Chen Z."/>
            <person name="Dunbar C."/>
            <person name="Freedman E."/>
            <person name="Gearin G."/>
            <person name="Gellesch M."/>
            <person name="Goldberg J."/>
            <person name="Griggs A."/>
            <person name="Gujja S."/>
            <person name="Heiman D."/>
            <person name="Howarth C."/>
            <person name="Larson L."/>
            <person name="Lui A."/>
            <person name="MacDonald P.J.P."/>
            <person name="Mehta T."/>
            <person name="Montmayeur A."/>
            <person name="Murphy C."/>
            <person name="Neiman D."/>
            <person name="Pearson M."/>
            <person name="Priest M."/>
            <person name="Roberts A."/>
            <person name="Saif S."/>
            <person name="Shea T."/>
            <person name="Shenoy N."/>
            <person name="Sisk P."/>
            <person name="Stolte C."/>
            <person name="Sykes S."/>
            <person name="Yandava C."/>
            <person name="Wortman J."/>
            <person name="Nusbaum C."/>
            <person name="Birren B."/>
        </authorList>
    </citation>
    <scope>NUCLEOTIDE SEQUENCE</scope>
    <source>
        <strain evidence="2">R3-111a-1</strain>
    </source>
</reference>
<keyword evidence="4" id="KW-1185">Reference proteome</keyword>
<evidence type="ECO:0000256" key="1">
    <source>
        <dbReference type="SAM" id="MobiDB-lite"/>
    </source>
</evidence>
<sequence length="403" mass="43840">MNTTRATVGQPTTESSGRPPAIANQVLVRPDSQPRAPWHVLRMQSRALTMLGLQRTANRSPPALDSVWRSAKTSRPIMVILLETLELEGRLLAPERDTRHREAPTRDADRCGYPALFQRVRPSAAGHAYPSTPAPCGTLVRSSGGRILELECGAHALCSPPEGAPAGGSTSFSPGSLLARCFSTLALTPSHGPSSPIASLRLRLPGTNQHPPHHERHILEMAVLNGGSPRTDLPQILPASAYGPSEGKDVHAAHHRRASSALCTAALWASLPDGPLPIARIQPLAALSLPPEISGLGPSNQCWFRPPSPVFRYHYYQARVAPLRKHQRTWSTDLSGATARRPMGTRRPHPHVYAFLAFEHPTRADEDQAITQRAQLPLWALAAAAPYSPRYRQPDPGIFQQPR</sequence>
<dbReference type="EMBL" id="GL385398">
    <property type="protein sequence ID" value="EJT73970.1"/>
    <property type="molecule type" value="Genomic_DNA"/>
</dbReference>
<dbReference type="EnsemblFungi" id="EJT73970">
    <property type="protein sequence ID" value="EJT73970"/>
    <property type="gene ID" value="GGTG_07821"/>
</dbReference>
<reference evidence="3" key="5">
    <citation type="submission" date="2018-04" db="UniProtKB">
        <authorList>
            <consortium name="EnsemblFungi"/>
        </authorList>
    </citation>
    <scope>IDENTIFICATION</scope>
    <source>
        <strain evidence="3">R3-111a-1</strain>
    </source>
</reference>